<evidence type="ECO:0000256" key="5">
    <source>
        <dbReference type="ARBA" id="ARBA00022946"/>
    </source>
</evidence>
<dbReference type="EC" id="1.3.8.6" evidence="9"/>
<keyword evidence="18" id="KW-1185">Reference proteome</keyword>
<evidence type="ECO:0000259" key="14">
    <source>
        <dbReference type="Pfam" id="PF02771"/>
    </source>
</evidence>
<evidence type="ECO:0000256" key="10">
    <source>
        <dbReference type="ARBA" id="ARBA00049493"/>
    </source>
</evidence>
<dbReference type="KEGG" id="cbau:H1R16_10925"/>
<proteinExistence type="inferred from homology"/>
<comment type="cofactor">
    <cofactor evidence="1 11">
        <name>FAD</name>
        <dbReference type="ChEBI" id="CHEBI:57692"/>
    </cofactor>
</comment>
<dbReference type="InterPro" id="IPR009100">
    <property type="entry name" value="AcylCoA_DH/oxidase_NM_dom_sf"/>
</dbReference>
<dbReference type="GO" id="GO:0046949">
    <property type="term" value="P:fatty-acyl-CoA biosynthetic process"/>
    <property type="evidence" value="ECO:0007669"/>
    <property type="project" value="TreeGrafter"/>
</dbReference>
<reference evidence="17" key="2">
    <citation type="submission" date="2020-07" db="EMBL/GenBank/DDBJ databases">
        <title>Chryseobacterium sp.cx-624.</title>
        <authorList>
            <person name="Yang C."/>
        </authorList>
    </citation>
    <scope>NUCLEOTIDE SEQUENCE [LARGE SCALE GENOMIC DNA]</scope>
    <source>
        <strain evidence="17">cx-624</strain>
    </source>
</reference>
<dbReference type="Gene3D" id="2.40.110.10">
    <property type="entry name" value="Butyryl-CoA Dehydrogenase, subunit A, domain 2"/>
    <property type="match status" value="1"/>
</dbReference>
<organism evidence="16 17">
    <name type="scientific">Marnyiella aurantia</name>
    <dbReference type="NCBI Taxonomy" id="2758037"/>
    <lineage>
        <taxon>Bacteria</taxon>
        <taxon>Pseudomonadati</taxon>
        <taxon>Bacteroidota</taxon>
        <taxon>Flavobacteriia</taxon>
        <taxon>Flavobacteriales</taxon>
        <taxon>Weeksellaceae</taxon>
        <taxon>Marnyiella</taxon>
    </lineage>
</organism>
<dbReference type="InterPro" id="IPR013786">
    <property type="entry name" value="AcylCoA_DH/ox_N"/>
</dbReference>
<keyword evidence="5" id="KW-0809">Transit peptide</keyword>
<comment type="pathway">
    <text evidence="8">Amino-acid metabolism; tryptophan metabolism.</text>
</comment>
<dbReference type="InterPro" id="IPR037069">
    <property type="entry name" value="AcylCoA_DH/ox_N_sf"/>
</dbReference>
<dbReference type="PANTHER" id="PTHR42807">
    <property type="entry name" value="GLUTARYL-COA DEHYDROGENASE, MITOCHONDRIAL"/>
    <property type="match status" value="1"/>
</dbReference>
<dbReference type="SUPFAM" id="SSF56645">
    <property type="entry name" value="Acyl-CoA dehydrogenase NM domain-like"/>
    <property type="match status" value="1"/>
</dbReference>
<accession>A0A7D7LM74</accession>
<evidence type="ECO:0000256" key="8">
    <source>
        <dbReference type="ARBA" id="ARBA00037927"/>
    </source>
</evidence>
<evidence type="ECO:0000256" key="6">
    <source>
        <dbReference type="ARBA" id="ARBA00023002"/>
    </source>
</evidence>
<evidence type="ECO:0000256" key="11">
    <source>
        <dbReference type="RuleBase" id="RU362125"/>
    </source>
</evidence>
<dbReference type="AlphaFoldDB" id="A0A7D7LM74"/>
<sequence length="393" mass="43355">MSYYPLTTIPDYFLMDNMLTDEHKLIRQSVRDWVESFIMPKIDDAAQNHTDIPNLMKELGAIGALGPYIPEEYGGSGLDQISYGIIMQELERGDSAVRSAASVQSSLVMFPINEFGSEEQKKKFLPGLAKGDLIGAFGLTEPNHGSDPGSMETYFKDNGDHYLLNGAKMWITNAPLCDLAVVWAKNEEGKVQGLIVERGFEGFTTPETHNKWSLRASKTGELVFNNVKVPKENLLPKVTGLKGPLSCLNSARYGISWGVIGAAIDCYCTALQYSKERKQFGKPIGGFQLQQKKLAEFLTEITKAQLLCLQLGNLKNEHKATPAQISMAKRNNVKMAIDIARESRQILGGIGIMGEFPMMRHAANLESVITYEGTHDVHLLITGMDVTGINAFS</sequence>
<evidence type="ECO:0000256" key="3">
    <source>
        <dbReference type="ARBA" id="ARBA00022630"/>
    </source>
</evidence>
<dbReference type="InterPro" id="IPR046373">
    <property type="entry name" value="Acyl-CoA_Oxase/DH_mid-dom_sf"/>
</dbReference>
<dbReference type="InterPro" id="IPR009075">
    <property type="entry name" value="AcylCo_DH/oxidase_C"/>
</dbReference>
<evidence type="ECO:0000259" key="12">
    <source>
        <dbReference type="Pfam" id="PF00441"/>
    </source>
</evidence>
<dbReference type="EMBL" id="CP059472">
    <property type="protein sequence ID" value="QMS98199.1"/>
    <property type="molecule type" value="Genomic_DNA"/>
</dbReference>
<dbReference type="Pfam" id="PF02770">
    <property type="entry name" value="Acyl-CoA_dh_M"/>
    <property type="match status" value="1"/>
</dbReference>
<evidence type="ECO:0000256" key="1">
    <source>
        <dbReference type="ARBA" id="ARBA00001974"/>
    </source>
</evidence>
<comment type="catalytic activity">
    <reaction evidence="10">
        <text>glutaryl-CoA + oxidized [electron-transfer flavoprotein] + 2 H(+) = (2E)-butenoyl-CoA + reduced [electron-transfer flavoprotein] + CO2</text>
        <dbReference type="Rhea" id="RHEA:13389"/>
        <dbReference type="Rhea" id="RHEA-COMP:10685"/>
        <dbReference type="Rhea" id="RHEA-COMP:10686"/>
        <dbReference type="ChEBI" id="CHEBI:15378"/>
        <dbReference type="ChEBI" id="CHEBI:16526"/>
        <dbReference type="ChEBI" id="CHEBI:57332"/>
        <dbReference type="ChEBI" id="CHEBI:57378"/>
        <dbReference type="ChEBI" id="CHEBI:57692"/>
        <dbReference type="ChEBI" id="CHEBI:58307"/>
        <dbReference type="EC" id="1.3.8.6"/>
    </reaction>
</comment>
<gene>
    <name evidence="16" type="ORF">H1R16_10925</name>
    <name evidence="15" type="ORF">H2507_04540</name>
</gene>
<dbReference type="InterPro" id="IPR006091">
    <property type="entry name" value="Acyl-CoA_Oxase/DH_mid-dom"/>
</dbReference>
<dbReference type="Pfam" id="PF00441">
    <property type="entry name" value="Acyl-CoA_dh_1"/>
    <property type="match status" value="1"/>
</dbReference>
<evidence type="ECO:0000259" key="13">
    <source>
        <dbReference type="Pfam" id="PF02770"/>
    </source>
</evidence>
<dbReference type="InterPro" id="IPR036250">
    <property type="entry name" value="AcylCo_DH-like_C"/>
</dbReference>
<evidence type="ECO:0000313" key="15">
    <source>
        <dbReference type="EMBL" id="MBA5246434.1"/>
    </source>
</evidence>
<dbReference type="PANTHER" id="PTHR42807:SF1">
    <property type="entry name" value="GLUTARYL-COA DEHYDROGENASE, MITOCHONDRIAL"/>
    <property type="match status" value="1"/>
</dbReference>
<dbReference type="SUPFAM" id="SSF47203">
    <property type="entry name" value="Acyl-CoA dehydrogenase C-terminal domain-like"/>
    <property type="match status" value="1"/>
</dbReference>
<keyword evidence="3 11" id="KW-0285">Flavoprotein</keyword>
<dbReference type="GO" id="GO:0050660">
    <property type="term" value="F:flavin adenine dinucleotide binding"/>
    <property type="evidence" value="ECO:0007669"/>
    <property type="project" value="InterPro"/>
</dbReference>
<name>A0A7D7LM74_9FLAO</name>
<evidence type="ECO:0000256" key="7">
    <source>
        <dbReference type="ARBA" id="ARBA00037899"/>
    </source>
</evidence>
<dbReference type="Gene3D" id="1.20.140.10">
    <property type="entry name" value="Butyryl-CoA Dehydrogenase, subunit A, domain 3"/>
    <property type="match status" value="1"/>
</dbReference>
<dbReference type="Proteomes" id="UP000539710">
    <property type="component" value="Unassembled WGS sequence"/>
</dbReference>
<keyword evidence="6 11" id="KW-0560">Oxidoreductase</keyword>
<dbReference type="PROSITE" id="PS00073">
    <property type="entry name" value="ACYL_COA_DH_2"/>
    <property type="match status" value="1"/>
</dbReference>
<feature type="domain" description="Acyl-CoA dehydrogenase/oxidase N-terminal" evidence="14">
    <location>
        <begin position="20"/>
        <end position="132"/>
    </location>
</feature>
<dbReference type="EMBL" id="JACEUX010000001">
    <property type="protein sequence ID" value="MBA5246434.1"/>
    <property type="molecule type" value="Genomic_DNA"/>
</dbReference>
<dbReference type="GO" id="GO:0000062">
    <property type="term" value="F:fatty-acyl-CoA binding"/>
    <property type="evidence" value="ECO:0007669"/>
    <property type="project" value="TreeGrafter"/>
</dbReference>
<evidence type="ECO:0000313" key="16">
    <source>
        <dbReference type="EMBL" id="QMS98199.1"/>
    </source>
</evidence>
<dbReference type="RefSeq" id="WP_181886515.1">
    <property type="nucleotide sequence ID" value="NZ_CP059472.1"/>
</dbReference>
<dbReference type="FunFam" id="1.10.540.10:FF:000002">
    <property type="entry name" value="Acyl-CoA dehydrogenase FadE19"/>
    <property type="match status" value="1"/>
</dbReference>
<dbReference type="InterPro" id="IPR006089">
    <property type="entry name" value="Acyl-CoA_DH_CS"/>
</dbReference>
<evidence type="ECO:0000256" key="2">
    <source>
        <dbReference type="ARBA" id="ARBA00009347"/>
    </source>
</evidence>
<evidence type="ECO:0000313" key="18">
    <source>
        <dbReference type="Proteomes" id="UP000539710"/>
    </source>
</evidence>
<evidence type="ECO:0000256" key="9">
    <source>
        <dbReference type="ARBA" id="ARBA00039033"/>
    </source>
</evidence>
<feature type="domain" description="Acyl-CoA oxidase/dehydrogenase middle" evidence="13">
    <location>
        <begin position="136"/>
        <end position="227"/>
    </location>
</feature>
<feature type="domain" description="Acyl-CoA dehydrogenase/oxidase C-terminal" evidence="12">
    <location>
        <begin position="240"/>
        <end position="384"/>
    </location>
</feature>
<reference evidence="15" key="4">
    <citation type="submission" date="2020-07" db="EMBL/GenBank/DDBJ databases">
        <authorList>
            <person name="Yang C."/>
        </authorList>
    </citation>
    <scope>NUCLEOTIDE SEQUENCE</scope>
    <source>
        <strain evidence="15">Cx-624</strain>
    </source>
</reference>
<dbReference type="Pfam" id="PF02771">
    <property type="entry name" value="Acyl-CoA_dh_N"/>
    <property type="match status" value="1"/>
</dbReference>
<comment type="similarity">
    <text evidence="2 11">Belongs to the acyl-CoA dehydrogenase family.</text>
</comment>
<keyword evidence="4 11" id="KW-0274">FAD</keyword>
<dbReference type="GO" id="GO:0033539">
    <property type="term" value="P:fatty acid beta-oxidation using acyl-CoA dehydrogenase"/>
    <property type="evidence" value="ECO:0007669"/>
    <property type="project" value="TreeGrafter"/>
</dbReference>
<dbReference type="Gene3D" id="1.10.540.10">
    <property type="entry name" value="Acyl-CoA dehydrogenase/oxidase, N-terminal domain"/>
    <property type="match status" value="1"/>
</dbReference>
<evidence type="ECO:0000313" key="17">
    <source>
        <dbReference type="Proteomes" id="UP000515349"/>
    </source>
</evidence>
<protein>
    <recommendedName>
        <fullName evidence="9">glutaryl-CoA dehydrogenase (ETF)</fullName>
        <ecNumber evidence="9">1.3.8.6</ecNumber>
    </recommendedName>
</protein>
<reference evidence="18" key="3">
    <citation type="submission" date="2020-07" db="EMBL/GenBank/DDBJ databases">
        <title>Flavobacterium sp. xlx-214.</title>
        <authorList>
            <person name="Yang C."/>
        </authorList>
    </citation>
    <scope>NUCLEOTIDE SEQUENCE [LARGE SCALE GENOMIC DNA]</scope>
    <source>
        <strain evidence="18">CX-624</strain>
    </source>
</reference>
<comment type="pathway">
    <text evidence="7">Amino-acid metabolism; lysine degradation.</text>
</comment>
<evidence type="ECO:0000256" key="4">
    <source>
        <dbReference type="ARBA" id="ARBA00022827"/>
    </source>
</evidence>
<dbReference type="Proteomes" id="UP000515349">
    <property type="component" value="Chromosome"/>
</dbReference>
<reference evidence="16" key="1">
    <citation type="submission" date="2020-07" db="EMBL/GenBank/DDBJ databases">
        <title>Chryseobacterium sp. CX-624.</title>
        <authorList>
            <person name="Yang C."/>
        </authorList>
    </citation>
    <scope>NUCLEOTIDE SEQUENCE</scope>
    <source>
        <strain evidence="16">CX-624</strain>
    </source>
</reference>
<dbReference type="GO" id="GO:0004361">
    <property type="term" value="F:glutaryl-CoA dehydrogenase activity"/>
    <property type="evidence" value="ECO:0007669"/>
    <property type="project" value="UniProtKB-EC"/>
</dbReference>
<dbReference type="InterPro" id="IPR052033">
    <property type="entry name" value="Glutaryl-CoA_DH_mitochondrial"/>
</dbReference>